<dbReference type="PANTHER" id="PTHR30441:SF8">
    <property type="entry name" value="DUF748 DOMAIN-CONTAINING PROTEIN"/>
    <property type="match status" value="1"/>
</dbReference>
<dbReference type="AlphaFoldDB" id="A0AAJ6BES9"/>
<keyword evidence="2" id="KW-0472">Membrane</keyword>
<feature type="compositionally biased region" description="Basic and acidic residues" evidence="1">
    <location>
        <begin position="995"/>
        <end position="1020"/>
    </location>
</feature>
<reference evidence="3" key="1">
    <citation type="submission" date="2023-03" db="EMBL/GenBank/DDBJ databases">
        <title>Andean soil-derived lignocellulolytic bacterial consortium as a source of novel taxa and putative plastic-active enzymes.</title>
        <authorList>
            <person name="Diaz-Garcia L."/>
            <person name="Chuvochina M."/>
            <person name="Feuerriegel G."/>
            <person name="Bunk B."/>
            <person name="Sproer C."/>
            <person name="Streit W.R."/>
            <person name="Rodriguez L.M."/>
            <person name="Overmann J."/>
            <person name="Jimenez D.J."/>
        </authorList>
    </citation>
    <scope>NUCLEOTIDE SEQUENCE</scope>
    <source>
        <strain evidence="3">MAG 7</strain>
    </source>
</reference>
<accession>A0AAJ6BES9</accession>
<gene>
    <name evidence="3" type="ORF">P0Y53_20600</name>
</gene>
<dbReference type="PANTHER" id="PTHR30441">
    <property type="entry name" value="DUF748 DOMAIN-CONTAINING PROTEIN"/>
    <property type="match status" value="1"/>
</dbReference>
<dbReference type="GO" id="GO:0005886">
    <property type="term" value="C:plasma membrane"/>
    <property type="evidence" value="ECO:0007669"/>
    <property type="project" value="TreeGrafter"/>
</dbReference>
<evidence type="ECO:0000313" key="3">
    <source>
        <dbReference type="EMBL" id="WEK34895.1"/>
    </source>
</evidence>
<dbReference type="GO" id="GO:0090313">
    <property type="term" value="P:regulation of protein targeting to membrane"/>
    <property type="evidence" value="ECO:0007669"/>
    <property type="project" value="TreeGrafter"/>
</dbReference>
<name>A0AAJ6BES9_9BACT</name>
<evidence type="ECO:0000256" key="1">
    <source>
        <dbReference type="SAM" id="MobiDB-lite"/>
    </source>
</evidence>
<feature type="region of interest" description="Disordered" evidence="1">
    <location>
        <begin position="995"/>
        <end position="1038"/>
    </location>
</feature>
<sequence>MLKKILKITGYTLLALIIILFTAPYIFKGKIIKIVKQEINKSINAKVDFKDLSLSFFRHFPKASVALDQLEVVGLGEFSKDTLISAREIDAAVDLLSLISGDEIRVHSVNIHAPRIHALVNKEGRANWDIMKPDTSSTTETTEEPSSFQLNLKKYAITDAYVLYDDASSGMSSEILQLDHEGSGDFTADLFTLQTKTRADAVTFTYGGIPYLARTRTSIDADIEIDSKTSKYGFETDEIALNDLKLSSKGFFQLVNDSTYNMDISFKAPSTEFKTILSLVPAIYQQDFDKVKTSGKAIFEGFVKGIYSNTQMPAYSLLLDVQDGFFQYPDLPRPVQHINLLVKVDNPDGETDHVVVDLSKGHIEFGNDPFDFHFLVKNPISNLYLDAAAKGKLDLAGITQFVKLGPGTKLAGLVNADIVVKGNMSGFQQAMNNASAATGGQPTTVKAAGAEARGFIDLSNIYYASGAFPQPIQNTRARIEVENADGIPDHTVVRIPSAHVEVGADAADLTLNLRTPLSDPAFEGTLKGGFNLGSVAQFYTFEPGTSLAGKLQANGSFKGKKSMIDKSQYDALQLAGNVQLADMVYTSKDYPDGVAVKNSQLSFNPKNVTLSNLSGSFLQTNFNANGSFDNLIGYALKDEPLAGTLNVSADKVDLNKFMGATSEDAPADTAGSSSGPFLVPKNISLTLNTKVDNLKYDKVDYNNINGSLQLQNETVSLKNVQLQALDGNIALNGSYSTRVNKQKPDVTLTYDVQNLDIQKTFLAFNTVQKLMPIGQFIAGKLSSKLTMKGQLGGDMMPDLSSLTGEGNLLLLQGVLSKFGPLDKLASTLNITDLQNISIKDIKNYFEFANGKVLVKPFNVKVKDMDLEIGGTHGLDQSLDYVINMKVPREKLGTQANQLINSLASQASSKGIPVNVGETVNLKVNLGGTIKSPTVKTNLKEAGSSLAQDMKEQANEFVEAKKKAADSALNVAKAAAKDTLESVKKQLLESAAEEAKKALLGKKDTTTQGGTDKKKAAEESVKGLLNNILKKKTDTTKKQ</sequence>
<protein>
    <submittedName>
        <fullName evidence="3">AsmA-like C-terminal region-containing protein</fullName>
    </submittedName>
</protein>
<proteinExistence type="predicted"/>
<keyword evidence="2" id="KW-0812">Transmembrane</keyword>
<dbReference type="InterPro" id="IPR052894">
    <property type="entry name" value="AsmA-related"/>
</dbReference>
<evidence type="ECO:0000313" key="4">
    <source>
        <dbReference type="Proteomes" id="UP001220610"/>
    </source>
</evidence>
<feature type="transmembrane region" description="Helical" evidence="2">
    <location>
        <begin position="9"/>
        <end position="27"/>
    </location>
</feature>
<dbReference type="Proteomes" id="UP001220610">
    <property type="component" value="Chromosome"/>
</dbReference>
<dbReference type="EMBL" id="CP119311">
    <property type="protein sequence ID" value="WEK34895.1"/>
    <property type="molecule type" value="Genomic_DNA"/>
</dbReference>
<evidence type="ECO:0000256" key="2">
    <source>
        <dbReference type="SAM" id="Phobius"/>
    </source>
</evidence>
<keyword evidence="2" id="KW-1133">Transmembrane helix</keyword>
<organism evidence="3 4">
    <name type="scientific">Candidatus Pseudobacter hemicellulosilyticus</name>
    <dbReference type="NCBI Taxonomy" id="3121375"/>
    <lineage>
        <taxon>Bacteria</taxon>
        <taxon>Pseudomonadati</taxon>
        <taxon>Bacteroidota</taxon>
        <taxon>Chitinophagia</taxon>
        <taxon>Chitinophagales</taxon>
        <taxon>Chitinophagaceae</taxon>
        <taxon>Pseudobacter</taxon>
    </lineage>
</organism>